<dbReference type="InterPro" id="IPR021190">
    <property type="entry name" value="Pept_M10A"/>
</dbReference>
<feature type="binding site" evidence="6">
    <location>
        <position position="254"/>
    </location>
    <ligand>
        <name>Zn(2+)</name>
        <dbReference type="ChEBI" id="CHEBI:29105"/>
        <label>2</label>
        <note>catalytic</note>
    </ligand>
</feature>
<reference evidence="8 9" key="1">
    <citation type="submission" date="2024-01" db="EMBL/GenBank/DDBJ databases">
        <title>A telomere-to-telomere, gap-free genome of sweet tea (Lithocarpus litseifolius).</title>
        <authorList>
            <person name="Zhou J."/>
        </authorList>
    </citation>
    <scope>NUCLEOTIDE SEQUENCE [LARGE SCALE GENOMIC DNA]</scope>
    <source>
        <strain evidence="8">Zhou-2022a</strain>
        <tissue evidence="8">Leaf</tissue>
    </source>
</reference>
<dbReference type="InterPro" id="IPR024079">
    <property type="entry name" value="MetalloPept_cat_dom_sf"/>
</dbReference>
<keyword evidence="2 6" id="KW-0479">Metal-binding</keyword>
<dbReference type="SUPFAM" id="SSF55486">
    <property type="entry name" value="Metalloproteases ('zincins'), catalytic domain"/>
    <property type="match status" value="1"/>
</dbReference>
<keyword evidence="6" id="KW-0106">Calcium</keyword>
<comment type="cofactor">
    <cofactor evidence="6">
        <name>Zn(2+)</name>
        <dbReference type="ChEBI" id="CHEBI:29105"/>
    </cofactor>
    <text evidence="6">Binds 2 Zn(2+) ions per subunit.</text>
</comment>
<keyword evidence="9" id="KW-1185">Reference proteome</keyword>
<protein>
    <recommendedName>
        <fullName evidence="7">Peptidase metallopeptidase domain-containing protein</fullName>
    </recommendedName>
</protein>
<dbReference type="GO" id="GO:0030574">
    <property type="term" value="P:collagen catabolic process"/>
    <property type="evidence" value="ECO:0007669"/>
    <property type="project" value="TreeGrafter"/>
</dbReference>
<dbReference type="GO" id="GO:0006508">
    <property type="term" value="P:proteolysis"/>
    <property type="evidence" value="ECO:0007669"/>
    <property type="project" value="UniProtKB-KW"/>
</dbReference>
<evidence type="ECO:0000256" key="3">
    <source>
        <dbReference type="ARBA" id="ARBA00022801"/>
    </source>
</evidence>
<dbReference type="PRINTS" id="PR00138">
    <property type="entry name" value="MATRIXIN"/>
</dbReference>
<dbReference type="Pfam" id="PF00413">
    <property type="entry name" value="Peptidase_M10"/>
    <property type="match status" value="1"/>
</dbReference>
<accession>A0AAW2C5V2</accession>
<dbReference type="GO" id="GO:0004222">
    <property type="term" value="F:metalloendopeptidase activity"/>
    <property type="evidence" value="ECO:0007669"/>
    <property type="project" value="InterPro"/>
</dbReference>
<comment type="caution">
    <text evidence="8">The sequence shown here is derived from an EMBL/GenBank/DDBJ whole genome shotgun (WGS) entry which is preliminary data.</text>
</comment>
<feature type="binding site" evidence="6">
    <location>
        <position position="214"/>
    </location>
    <ligand>
        <name>Ca(2+)</name>
        <dbReference type="ChEBI" id="CHEBI:29108"/>
        <label>3</label>
    </ligand>
</feature>
<feature type="domain" description="Peptidase metallopeptidase" evidence="7">
    <location>
        <begin position="125"/>
        <end position="269"/>
    </location>
</feature>
<evidence type="ECO:0000256" key="5">
    <source>
        <dbReference type="PIRSR" id="PIRSR621190-1"/>
    </source>
</evidence>
<evidence type="ECO:0000256" key="4">
    <source>
        <dbReference type="ARBA" id="ARBA00022833"/>
    </source>
</evidence>
<dbReference type="Gene3D" id="3.40.390.10">
    <property type="entry name" value="Collagenase (Catalytic Domain)"/>
    <property type="match status" value="1"/>
</dbReference>
<feature type="binding site" evidence="6">
    <location>
        <position position="195"/>
    </location>
    <ligand>
        <name>Ca(2+)</name>
        <dbReference type="ChEBI" id="CHEBI:29108"/>
        <label>3</label>
    </ligand>
</feature>
<dbReference type="GO" id="GO:0030198">
    <property type="term" value="P:extracellular matrix organization"/>
    <property type="evidence" value="ECO:0007669"/>
    <property type="project" value="TreeGrafter"/>
</dbReference>
<feature type="binding site" evidence="6">
    <location>
        <position position="177"/>
    </location>
    <ligand>
        <name>Ca(2+)</name>
        <dbReference type="ChEBI" id="CHEBI:29108"/>
        <label>2</label>
    </ligand>
</feature>
<dbReference type="SMART" id="SM00235">
    <property type="entry name" value="ZnMc"/>
    <property type="match status" value="1"/>
</dbReference>
<dbReference type="EMBL" id="JAZDWU010000009">
    <property type="protein sequence ID" value="KAK9991755.1"/>
    <property type="molecule type" value="Genomic_DNA"/>
</dbReference>
<dbReference type="InterPro" id="IPR033739">
    <property type="entry name" value="M10A_MMP"/>
</dbReference>
<evidence type="ECO:0000256" key="2">
    <source>
        <dbReference type="ARBA" id="ARBA00022723"/>
    </source>
</evidence>
<feature type="binding site" evidence="6">
    <location>
        <position position="236"/>
    </location>
    <ligand>
        <name>Zn(2+)</name>
        <dbReference type="ChEBI" id="CHEBI:29105"/>
        <label>2</label>
        <note>catalytic</note>
    </ligand>
</feature>
<feature type="binding site" evidence="6">
    <location>
        <position position="202"/>
    </location>
    <ligand>
        <name>Zn(2+)</name>
        <dbReference type="ChEBI" id="CHEBI:29105"/>
        <label>1</label>
    </ligand>
</feature>
<feature type="binding site" evidence="6">
    <location>
        <position position="217"/>
    </location>
    <ligand>
        <name>Ca(2+)</name>
        <dbReference type="ChEBI" id="CHEBI:29108"/>
        <label>3</label>
    </ligand>
</feature>
<feature type="binding site" evidence="6">
    <location>
        <position position="246"/>
    </location>
    <ligand>
        <name>Zn(2+)</name>
        <dbReference type="ChEBI" id="CHEBI:29105"/>
        <label>2</label>
        <note>catalytic</note>
    </ligand>
</feature>
<organism evidence="8 9">
    <name type="scientific">Lithocarpus litseifolius</name>
    <dbReference type="NCBI Taxonomy" id="425828"/>
    <lineage>
        <taxon>Eukaryota</taxon>
        <taxon>Viridiplantae</taxon>
        <taxon>Streptophyta</taxon>
        <taxon>Embryophyta</taxon>
        <taxon>Tracheophyta</taxon>
        <taxon>Spermatophyta</taxon>
        <taxon>Magnoliopsida</taxon>
        <taxon>eudicotyledons</taxon>
        <taxon>Gunneridae</taxon>
        <taxon>Pentapetalae</taxon>
        <taxon>rosids</taxon>
        <taxon>fabids</taxon>
        <taxon>Fagales</taxon>
        <taxon>Fagaceae</taxon>
        <taxon>Lithocarpus</taxon>
    </lineage>
</organism>
<evidence type="ECO:0000313" key="9">
    <source>
        <dbReference type="Proteomes" id="UP001459277"/>
    </source>
</evidence>
<name>A0AAW2C5V2_9ROSI</name>
<evidence type="ECO:0000256" key="6">
    <source>
        <dbReference type="PIRSR" id="PIRSR621190-2"/>
    </source>
</evidence>
<gene>
    <name evidence="8" type="ORF">SO802_026740</name>
</gene>
<comment type="cofactor">
    <cofactor evidence="6">
        <name>Ca(2+)</name>
        <dbReference type="ChEBI" id="CHEBI:29108"/>
    </cofactor>
    <text evidence="6">Can bind about 5 Ca(2+) ions per subunit.</text>
</comment>
<feature type="binding site" evidence="6">
    <location>
        <position position="189"/>
    </location>
    <ligand>
        <name>Zn(2+)</name>
        <dbReference type="ChEBI" id="CHEBI:29105"/>
        <label>1</label>
    </ligand>
</feature>
<dbReference type="PANTHER" id="PTHR10201:SF213">
    <property type="entry name" value="METALLOENDOPROTEINASE 2-MMP-LIKE"/>
    <property type="match status" value="1"/>
</dbReference>
<feature type="active site" evidence="5">
    <location>
        <position position="237"/>
    </location>
</feature>
<dbReference type="InterPro" id="IPR006026">
    <property type="entry name" value="Peptidase_Metallo"/>
</dbReference>
<keyword evidence="3" id="KW-0378">Hydrolase</keyword>
<dbReference type="GO" id="GO:0031012">
    <property type="term" value="C:extracellular matrix"/>
    <property type="evidence" value="ECO:0007669"/>
    <property type="project" value="InterPro"/>
</dbReference>
<feature type="binding site" evidence="6">
    <location>
        <position position="187"/>
    </location>
    <ligand>
        <name>Zn(2+)</name>
        <dbReference type="ChEBI" id="CHEBI:29105"/>
        <label>1</label>
    </ligand>
</feature>
<dbReference type="GO" id="GO:0008270">
    <property type="term" value="F:zinc ion binding"/>
    <property type="evidence" value="ECO:0007669"/>
    <property type="project" value="InterPro"/>
</dbReference>
<sequence>MDNEIRAVFFFVEFERVLLVQERSDVVLRRAQEFLQLCFDFVFYAGNSIASDGDRFREGAPAEAFGVLAGVLVAGFQQEGSGKVDSEVAALDRFVGDKERDCGGGGGWGWSCGLGRGTWDVIRETRSKWLASKYNLTYGFLPSTPAEAMNPVAQAFQTWAANTHFTFLRTQDYTNADLKISFHKGDHGDSYPFNGAGGSIAHAFSPTDGRFHYDANEQWSVEATLGVVSYETVALHEIGHLFGLEHSSVEGAIMWPKVRSGVIQADLTSSHLKPLKLISPEAASPGAANLTWSCLA</sequence>
<feature type="binding site" evidence="6">
    <location>
        <position position="212"/>
    </location>
    <ligand>
        <name>Zn(2+)</name>
        <dbReference type="ChEBI" id="CHEBI:29105"/>
        <label>1</label>
    </ligand>
</feature>
<proteinExistence type="predicted"/>
<feature type="binding site" evidence="6">
    <location>
        <position position="217"/>
    </location>
    <ligand>
        <name>Ca(2+)</name>
        <dbReference type="ChEBI" id="CHEBI:29108"/>
        <label>1</label>
    </ligand>
</feature>
<evidence type="ECO:0000259" key="7">
    <source>
        <dbReference type="SMART" id="SM00235"/>
    </source>
</evidence>
<evidence type="ECO:0000313" key="8">
    <source>
        <dbReference type="EMBL" id="KAK9991755.1"/>
    </source>
</evidence>
<dbReference type="AlphaFoldDB" id="A0AAW2C5V2"/>
<dbReference type="InterPro" id="IPR001818">
    <property type="entry name" value="Pept_M10_metallopeptidase"/>
</dbReference>
<keyword evidence="4 6" id="KW-0862">Zinc</keyword>
<dbReference type="Proteomes" id="UP001459277">
    <property type="component" value="Unassembled WGS sequence"/>
</dbReference>
<dbReference type="PANTHER" id="PTHR10201">
    <property type="entry name" value="MATRIX METALLOPROTEINASE"/>
    <property type="match status" value="1"/>
</dbReference>
<keyword evidence="1" id="KW-0645">Protease</keyword>
<dbReference type="CDD" id="cd04278">
    <property type="entry name" value="ZnMc_MMP"/>
    <property type="match status" value="1"/>
</dbReference>
<evidence type="ECO:0000256" key="1">
    <source>
        <dbReference type="ARBA" id="ARBA00022670"/>
    </source>
</evidence>
<feature type="binding site" evidence="6">
    <location>
        <position position="240"/>
    </location>
    <ligand>
        <name>Zn(2+)</name>
        <dbReference type="ChEBI" id="CHEBI:29105"/>
        <label>2</label>
        <note>catalytic</note>
    </ligand>
</feature>